<evidence type="ECO:0000313" key="1">
    <source>
        <dbReference type="EMBL" id="CAK5085828.1"/>
    </source>
</evidence>
<dbReference type="EMBL" id="CAVMJV010000058">
    <property type="protein sequence ID" value="CAK5085828.1"/>
    <property type="molecule type" value="Genomic_DNA"/>
</dbReference>
<accession>A0ACB1A3U9</accession>
<dbReference type="Proteomes" id="UP001497535">
    <property type="component" value="Unassembled WGS sequence"/>
</dbReference>
<keyword evidence="2" id="KW-1185">Reference proteome</keyword>
<sequence>MSLIFESPPLLDERQSTKLFNYLFILSQCFGILAVFGVAIWMGAFEDGGFSWSENPSKQFHYHPTLLHLSTHSVALLLVLIALKAVWDSHDLHKNSQGEDDPLPNLVSLHSWIGISSVIFYFLQVYFLPLYFYLIFKKFGAGFLSFFWPGLSQDFRRAILPFHQLGGLLILFACTVTALLGISEYAAWHHGCWTVGKELCGRQLLSNLLGFSLIGFSACVFLLIANPRWKRRPLPEEECLNSLVDEE</sequence>
<proteinExistence type="predicted"/>
<name>A0ACB1A3U9_MELEN</name>
<protein>
    <submittedName>
        <fullName evidence="1">Uncharacterized protein</fullName>
    </submittedName>
</protein>
<gene>
    <name evidence="1" type="ORF">MENTE1834_LOCUS33293</name>
</gene>
<organism evidence="1 2">
    <name type="scientific">Meloidogyne enterolobii</name>
    <name type="common">Root-knot nematode worm</name>
    <name type="synonym">Meloidogyne mayaguensis</name>
    <dbReference type="NCBI Taxonomy" id="390850"/>
    <lineage>
        <taxon>Eukaryota</taxon>
        <taxon>Metazoa</taxon>
        <taxon>Ecdysozoa</taxon>
        <taxon>Nematoda</taxon>
        <taxon>Chromadorea</taxon>
        <taxon>Rhabditida</taxon>
        <taxon>Tylenchina</taxon>
        <taxon>Tylenchomorpha</taxon>
        <taxon>Tylenchoidea</taxon>
        <taxon>Meloidogynidae</taxon>
        <taxon>Meloidogyninae</taxon>
        <taxon>Meloidogyne</taxon>
    </lineage>
</organism>
<reference evidence="1" key="1">
    <citation type="submission" date="2023-11" db="EMBL/GenBank/DDBJ databases">
        <authorList>
            <person name="Poullet M."/>
        </authorList>
    </citation>
    <scope>NUCLEOTIDE SEQUENCE</scope>
    <source>
        <strain evidence="1">E1834</strain>
    </source>
</reference>
<evidence type="ECO:0000313" key="2">
    <source>
        <dbReference type="Proteomes" id="UP001497535"/>
    </source>
</evidence>
<comment type="caution">
    <text evidence="1">The sequence shown here is derived from an EMBL/GenBank/DDBJ whole genome shotgun (WGS) entry which is preliminary data.</text>
</comment>